<accession>A0ABQ0P996</accession>
<reference evidence="1" key="1">
    <citation type="submission" date="2013-04" db="EMBL/GenBank/DDBJ databases">
        <title>The genome sequencing project of 58 acetic acid bacteria.</title>
        <authorList>
            <person name="Okamoto-Kainuma A."/>
            <person name="Ishikawa M."/>
            <person name="Umino S."/>
            <person name="Koizumi Y."/>
            <person name="Shiwa Y."/>
            <person name="Yoshikawa H."/>
            <person name="Matsutani M."/>
            <person name="Matsushita K."/>
        </authorList>
    </citation>
    <scope>NUCLEOTIDE SEQUENCE</scope>
    <source>
        <strain evidence="1">DSM 12717</strain>
    </source>
</reference>
<gene>
    <name evidence="1" type="ORF">AA12717_2672</name>
</gene>
<comment type="caution">
    <text evidence="1">The sequence shown here is derived from an EMBL/GenBank/DDBJ whole genome shotgun (WGS) entry which is preliminary data.</text>
</comment>
<sequence>MLASVFLLIIPVPTDASLATNGALRGFIESIPVMVAEVLNYAAAVLALELIPAVMIFDLHEPNA</sequence>
<dbReference type="Proteomes" id="UP001060895">
    <property type="component" value="Unassembled WGS sequence"/>
</dbReference>
<evidence type="ECO:0000313" key="2">
    <source>
        <dbReference type="Proteomes" id="UP001060895"/>
    </source>
</evidence>
<evidence type="ECO:0000313" key="1">
    <source>
        <dbReference type="EMBL" id="GBQ27405.1"/>
    </source>
</evidence>
<protein>
    <submittedName>
        <fullName evidence="1">Uncharacterized protein</fullName>
    </submittedName>
</protein>
<organism evidence="1 2">
    <name type="scientific">Gluconacetobacter sacchari DSM 12717</name>
    <dbReference type="NCBI Taxonomy" id="1307940"/>
    <lineage>
        <taxon>Bacteria</taxon>
        <taxon>Pseudomonadati</taxon>
        <taxon>Pseudomonadota</taxon>
        <taxon>Alphaproteobacteria</taxon>
        <taxon>Acetobacterales</taxon>
        <taxon>Acetobacteraceae</taxon>
        <taxon>Gluconacetobacter</taxon>
    </lineage>
</organism>
<proteinExistence type="predicted"/>
<name>A0ABQ0P996_9PROT</name>
<dbReference type="EMBL" id="BAQP01000203">
    <property type="protein sequence ID" value="GBQ27405.1"/>
    <property type="molecule type" value="Genomic_DNA"/>
</dbReference>
<keyword evidence="2" id="KW-1185">Reference proteome</keyword>